<keyword evidence="3" id="KW-1185">Reference proteome</keyword>
<accession>A0A7D4TAS4</accession>
<feature type="signal peptide" evidence="1">
    <location>
        <begin position="1"/>
        <end position="23"/>
    </location>
</feature>
<dbReference type="RefSeq" id="WP_173285184.1">
    <property type="nucleotide sequence ID" value="NZ_CP054020.1"/>
</dbReference>
<protein>
    <recommendedName>
        <fullName evidence="4">LTXXQ motif family protein</fullName>
    </recommendedName>
</protein>
<evidence type="ECO:0000313" key="3">
    <source>
        <dbReference type="Proteomes" id="UP000504724"/>
    </source>
</evidence>
<proteinExistence type="predicted"/>
<dbReference type="EMBL" id="CP054020">
    <property type="protein sequence ID" value="QKI89286.1"/>
    <property type="molecule type" value="Genomic_DNA"/>
</dbReference>
<evidence type="ECO:0000313" key="2">
    <source>
        <dbReference type="EMBL" id="QKI89286.1"/>
    </source>
</evidence>
<reference evidence="2 3" key="1">
    <citation type="submission" date="2020-05" db="EMBL/GenBank/DDBJ databases">
        <title>Thiomicrorhabdus sediminis sp.nov. and Thiomicrorhabdus xiamenensis sp.nov., novel sulfur-oxidizing bacteria isolated from coastal sediment.</title>
        <authorList>
            <person name="Liu X."/>
        </authorList>
    </citation>
    <scope>NUCLEOTIDE SEQUENCE [LARGE SCALE GENOMIC DNA]</scope>
    <source>
        <strain evidence="2 3">G2</strain>
    </source>
</reference>
<name>A0A7D4TAS4_9GAMM</name>
<dbReference type="KEGG" id="txa:HQN79_06760"/>
<evidence type="ECO:0008006" key="4">
    <source>
        <dbReference type="Google" id="ProtNLM"/>
    </source>
</evidence>
<gene>
    <name evidence="2" type="ORF">HQN79_06760</name>
</gene>
<sequence length="166" mass="18794">MRKPFIHAVLGAALLSASSQVMANETGVCKAVVPTAQAIRATLHANYLPNFIPMIVNSEKELNLTAEQCRTFNKFRSEKAVKGKQLIEKINKMEQESRVMALQGESLEVIKQRHAKIAELREKLVEGKMKCHQFVKKVLSAEQYAKLVKEIYPQMRTKAMEIINVK</sequence>
<feature type="chain" id="PRO_5028881822" description="LTXXQ motif family protein" evidence="1">
    <location>
        <begin position="24"/>
        <end position="166"/>
    </location>
</feature>
<evidence type="ECO:0000256" key="1">
    <source>
        <dbReference type="SAM" id="SignalP"/>
    </source>
</evidence>
<organism evidence="2 3">
    <name type="scientific">Thiomicrorhabdus xiamenensis</name>
    <dbReference type="NCBI Taxonomy" id="2739063"/>
    <lineage>
        <taxon>Bacteria</taxon>
        <taxon>Pseudomonadati</taxon>
        <taxon>Pseudomonadota</taxon>
        <taxon>Gammaproteobacteria</taxon>
        <taxon>Thiotrichales</taxon>
        <taxon>Piscirickettsiaceae</taxon>
        <taxon>Thiomicrorhabdus</taxon>
    </lineage>
</organism>
<dbReference type="AlphaFoldDB" id="A0A7D4TAS4"/>
<dbReference type="Gene3D" id="1.20.120.1490">
    <property type="match status" value="1"/>
</dbReference>
<keyword evidence="1" id="KW-0732">Signal</keyword>
<dbReference type="Proteomes" id="UP000504724">
    <property type="component" value="Chromosome"/>
</dbReference>